<feature type="compositionally biased region" description="Polar residues" evidence="1">
    <location>
        <begin position="8"/>
        <end position="31"/>
    </location>
</feature>
<name>A0AAD8E0A1_MYTSE</name>
<accession>A0AAD8E0A1</accession>
<evidence type="ECO:0000256" key="1">
    <source>
        <dbReference type="SAM" id="MobiDB-lite"/>
    </source>
</evidence>
<keyword evidence="2" id="KW-1133">Transmembrane helix</keyword>
<feature type="transmembrane region" description="Helical" evidence="2">
    <location>
        <begin position="134"/>
        <end position="158"/>
    </location>
</feature>
<feature type="region of interest" description="Disordered" evidence="1">
    <location>
        <begin position="248"/>
        <end position="282"/>
    </location>
</feature>
<proteinExistence type="predicted"/>
<dbReference type="Pfam" id="PF15860">
    <property type="entry name" value="DUF4728"/>
    <property type="match status" value="1"/>
</dbReference>
<feature type="region of interest" description="Disordered" evidence="1">
    <location>
        <begin position="405"/>
        <end position="429"/>
    </location>
</feature>
<reference evidence="3" key="1">
    <citation type="submission" date="2023-03" db="EMBL/GenBank/DDBJ databases">
        <title>Chromosome-level genomes of two armyworms, Mythimna separata and Mythimna loreyi, provide insights into the biosynthesis and reception of sex pheromones.</title>
        <authorList>
            <person name="Zhao H."/>
        </authorList>
    </citation>
    <scope>NUCLEOTIDE SEQUENCE</scope>
    <source>
        <strain evidence="3">BeijingLab</strain>
        <tissue evidence="3">Pupa</tissue>
    </source>
</reference>
<feature type="region of interest" description="Disordered" evidence="1">
    <location>
        <begin position="1"/>
        <end position="31"/>
    </location>
</feature>
<sequence length="429" mass="47066">MASGGSAHVTSSQPGESQATESHNPKETNSSTLQANNFGICYNLQILSRAAVCPSLSLLNKFPVIMPIIQSCCCWRSLRKGCYASAIYTMVYFSITIVTMGHFIEMEQRYLTGDMNEPESESFLEPEKITPITVSLNITLLACSTIGLVACALLIFGVKKDLKYMLLPWVVAMALETLVEIVNLIYLFYLQTLNFNPITSFLFTLDFFIIVLNIYAMVCVISQFQEYVDGRGTVAFENVDRNTVQYTATAQQTTTTSSAPSGRRRSAGRPMPSRCDPEEFSEAPTKVISRGIPAIRISCSQAGDSEIQVVNEPASVLSRPSRSAIKKHVQFPDEQSCIEEAVEAPSQAGPAEKPGESNLPLNPCVCACRRTRHLIIVDGIGIGGASARALTAAERAVLPARFPSEERTAENVRRRSTARRRHSEGFPLN</sequence>
<keyword evidence="2" id="KW-0472">Membrane</keyword>
<gene>
    <name evidence="3" type="ORF">PYW07_000229</name>
</gene>
<dbReference type="AlphaFoldDB" id="A0AAD8E0A1"/>
<comment type="caution">
    <text evidence="3">The sequence shown here is derived from an EMBL/GenBank/DDBJ whole genome shotgun (WGS) entry which is preliminary data.</text>
</comment>
<feature type="transmembrane region" description="Helical" evidence="2">
    <location>
        <begin position="165"/>
        <end position="189"/>
    </location>
</feature>
<feature type="transmembrane region" description="Helical" evidence="2">
    <location>
        <begin position="201"/>
        <end position="221"/>
    </location>
</feature>
<feature type="transmembrane region" description="Helical" evidence="2">
    <location>
        <begin position="86"/>
        <end position="104"/>
    </location>
</feature>
<dbReference type="PANTHER" id="PTHR36694">
    <property type="entry name" value="PASIFLORA 1, ISOFORM A-RELATED"/>
    <property type="match status" value="1"/>
</dbReference>
<evidence type="ECO:0000313" key="3">
    <source>
        <dbReference type="EMBL" id="KAJ8736958.1"/>
    </source>
</evidence>
<dbReference type="EMBL" id="JARGEI010000001">
    <property type="protein sequence ID" value="KAJ8736958.1"/>
    <property type="molecule type" value="Genomic_DNA"/>
</dbReference>
<feature type="compositionally biased region" description="Low complexity" evidence="1">
    <location>
        <begin position="248"/>
        <end position="261"/>
    </location>
</feature>
<dbReference type="InterPro" id="IPR031720">
    <property type="entry name" value="DUF4728"/>
</dbReference>
<evidence type="ECO:0000256" key="2">
    <source>
        <dbReference type="SAM" id="Phobius"/>
    </source>
</evidence>
<organism evidence="3 4">
    <name type="scientific">Mythimna separata</name>
    <name type="common">Oriental armyworm</name>
    <name type="synonym">Pseudaletia separata</name>
    <dbReference type="NCBI Taxonomy" id="271217"/>
    <lineage>
        <taxon>Eukaryota</taxon>
        <taxon>Metazoa</taxon>
        <taxon>Ecdysozoa</taxon>
        <taxon>Arthropoda</taxon>
        <taxon>Hexapoda</taxon>
        <taxon>Insecta</taxon>
        <taxon>Pterygota</taxon>
        <taxon>Neoptera</taxon>
        <taxon>Endopterygota</taxon>
        <taxon>Lepidoptera</taxon>
        <taxon>Glossata</taxon>
        <taxon>Ditrysia</taxon>
        <taxon>Noctuoidea</taxon>
        <taxon>Noctuidae</taxon>
        <taxon>Noctuinae</taxon>
        <taxon>Hadenini</taxon>
        <taxon>Mythimna</taxon>
    </lineage>
</organism>
<dbReference type="Proteomes" id="UP001231518">
    <property type="component" value="Chromosome 1"/>
</dbReference>
<dbReference type="PANTHER" id="PTHR36694:SF11">
    <property type="entry name" value="LP21121P-RELATED"/>
    <property type="match status" value="1"/>
</dbReference>
<keyword evidence="2" id="KW-0812">Transmembrane</keyword>
<evidence type="ECO:0000313" key="4">
    <source>
        <dbReference type="Proteomes" id="UP001231518"/>
    </source>
</evidence>
<protein>
    <submittedName>
        <fullName evidence="3">Uncharacterized protein</fullName>
    </submittedName>
</protein>
<keyword evidence="4" id="KW-1185">Reference proteome</keyword>